<comment type="caution">
    <text evidence="1">The sequence shown here is derived from an EMBL/GenBank/DDBJ whole genome shotgun (WGS) entry which is preliminary data.</text>
</comment>
<organism evidence="1 2">
    <name type="scientific">Ridgeia piscesae</name>
    <name type="common">Tubeworm</name>
    <dbReference type="NCBI Taxonomy" id="27915"/>
    <lineage>
        <taxon>Eukaryota</taxon>
        <taxon>Metazoa</taxon>
        <taxon>Spiralia</taxon>
        <taxon>Lophotrochozoa</taxon>
        <taxon>Annelida</taxon>
        <taxon>Polychaeta</taxon>
        <taxon>Sedentaria</taxon>
        <taxon>Canalipalpata</taxon>
        <taxon>Sabellida</taxon>
        <taxon>Siboglinidae</taxon>
        <taxon>Ridgeia</taxon>
    </lineage>
</organism>
<protein>
    <submittedName>
        <fullName evidence="1">Uncharacterized protein</fullName>
    </submittedName>
</protein>
<dbReference type="EMBL" id="JAODUO010000985">
    <property type="protein sequence ID" value="KAK2172186.1"/>
    <property type="molecule type" value="Genomic_DNA"/>
</dbReference>
<evidence type="ECO:0000313" key="2">
    <source>
        <dbReference type="Proteomes" id="UP001209878"/>
    </source>
</evidence>
<reference evidence="1" key="1">
    <citation type="journal article" date="2023" name="Mol. Biol. Evol.">
        <title>Third-Generation Sequencing Reveals the Adaptive Role of the Epigenome in Three Deep-Sea Polychaetes.</title>
        <authorList>
            <person name="Perez M."/>
            <person name="Aroh O."/>
            <person name="Sun Y."/>
            <person name="Lan Y."/>
            <person name="Juniper S.K."/>
            <person name="Young C.R."/>
            <person name="Angers B."/>
            <person name="Qian P.Y."/>
        </authorList>
    </citation>
    <scope>NUCLEOTIDE SEQUENCE</scope>
    <source>
        <strain evidence="1">R07B-5</strain>
    </source>
</reference>
<name>A0AAD9KIU6_RIDPI</name>
<evidence type="ECO:0000313" key="1">
    <source>
        <dbReference type="EMBL" id="KAK2172186.1"/>
    </source>
</evidence>
<keyword evidence="2" id="KW-1185">Reference proteome</keyword>
<dbReference type="Proteomes" id="UP001209878">
    <property type="component" value="Unassembled WGS sequence"/>
</dbReference>
<sequence>MPCASPSPRLAVPCVSLSPRLAVPCVSLSPRLTSRPRSSVRHIYGNLQQESLVRKRHPPHLTHPTPPGSVWTSSNLPLPLDLGALEPGAFSLPTLSRPPTARSRTSSSRVTTPRNVFINIDDDLDDDNWNCVRARSMSPDLRSETSSSVGSLARQCCDVLGPRVCQDCTKIRARSTRGHRDTPLTSRLHMPERNLAVALLVAKALPSLSVHQIQTELNENKIVRPCFKTALARRLQYEKERLERERTHAQHKTRAFSLTHKFAPEVKPPSKQDGVLKLAAKSFAELMYPTFVSPRKVKSKDSYFVAYYEPPVIPKACQNVEPAFFAGTDACYELPERLPDELFAED</sequence>
<gene>
    <name evidence="1" type="ORF">NP493_986g00070</name>
</gene>
<proteinExistence type="predicted"/>
<accession>A0AAD9KIU6</accession>
<dbReference type="AlphaFoldDB" id="A0AAD9KIU6"/>